<evidence type="ECO:0000256" key="1">
    <source>
        <dbReference type="PIRSR" id="PIRSR613078-1"/>
    </source>
</evidence>
<evidence type="ECO:0000256" key="2">
    <source>
        <dbReference type="PIRSR" id="PIRSR613078-2"/>
    </source>
</evidence>
<dbReference type="SUPFAM" id="SSF53254">
    <property type="entry name" value="Phosphoglycerate mutase-like"/>
    <property type="match status" value="1"/>
</dbReference>
<dbReference type="AlphaFoldDB" id="A0AB39U769"/>
<evidence type="ECO:0000313" key="3">
    <source>
        <dbReference type="EMBL" id="XDS44595.1"/>
    </source>
</evidence>
<dbReference type="GO" id="GO:0016791">
    <property type="term" value="F:phosphatase activity"/>
    <property type="evidence" value="ECO:0007669"/>
    <property type="project" value="TreeGrafter"/>
</dbReference>
<sequence length="242" mass="27298">MADSIQTVNSIILVRHGRTGFNAQHRLQGQIEQPLDEDGLWQVAQTARALHTLYVEHAQEVPKQLVVSSDLNRALDTAHQFADPLKLEVHTDPAFRERSYGDWEGMSREEIQSKWPEDFTLWQHLEGGELKHHAEPLEDVGQRGAAALQHWATSAGADTNLFIFAHGTLIETLLHTVLDIHSTPPCTSLVGMRNAHWARLVPLHYYNGDDEQLKWRLSEYNRGPAIASTGDWRDVTPLKAAI</sequence>
<feature type="binding site" evidence="2">
    <location>
        <begin position="15"/>
        <end position="22"/>
    </location>
    <ligand>
        <name>substrate</name>
    </ligand>
</feature>
<feature type="binding site" evidence="2">
    <location>
        <position position="73"/>
    </location>
    <ligand>
        <name>substrate</name>
    </ligand>
</feature>
<proteinExistence type="predicted"/>
<dbReference type="CDD" id="cd07067">
    <property type="entry name" value="HP_PGM_like"/>
    <property type="match status" value="1"/>
</dbReference>
<dbReference type="PANTHER" id="PTHR48100:SF62">
    <property type="entry name" value="GLUCOSYL-3-PHOSPHOGLYCERATE PHOSPHATASE"/>
    <property type="match status" value="1"/>
</dbReference>
<accession>A0AB39U769</accession>
<protein>
    <submittedName>
        <fullName evidence="3">Histidine phosphatase family protein</fullName>
        <ecNumber evidence="3">3.1.3.-</ecNumber>
    </submittedName>
</protein>
<feature type="active site" description="Proton donor/acceptor" evidence="1">
    <location>
        <position position="97"/>
    </location>
</feature>
<dbReference type="EC" id="3.1.3.-" evidence="3"/>
<dbReference type="SMART" id="SM00855">
    <property type="entry name" value="PGAM"/>
    <property type="match status" value="1"/>
</dbReference>
<dbReference type="EMBL" id="CP129674">
    <property type="protein sequence ID" value="XDS44595.1"/>
    <property type="molecule type" value="Genomic_DNA"/>
</dbReference>
<dbReference type="InterPro" id="IPR050275">
    <property type="entry name" value="PGM_Phosphatase"/>
</dbReference>
<dbReference type="InterPro" id="IPR029033">
    <property type="entry name" value="His_PPase_superfam"/>
</dbReference>
<dbReference type="KEGG" id="baqk:QN215_00150"/>
<keyword evidence="3" id="KW-0378">Hydrolase</keyword>
<dbReference type="RefSeq" id="WP_369344173.1">
    <property type="nucleotide sequence ID" value="NZ_CP129674.1"/>
</dbReference>
<feature type="active site" description="Tele-phosphohistidine intermediate" evidence="1">
    <location>
        <position position="16"/>
    </location>
</feature>
<reference evidence="3" key="1">
    <citation type="submission" date="2023-07" db="EMBL/GenBank/DDBJ databases">
        <title>Bifidobacterium aquikefiriaerophilum sp. nov. and Bifidobacterium eccum sp. nov., isolated from water kefir.</title>
        <authorList>
            <person name="Breselge S."/>
            <person name="Bellassi P."/>
            <person name="Barcenilla C."/>
            <person name="Alvarez-Ordonez A."/>
            <person name="Morelli L."/>
            <person name="Cotter P.D."/>
        </authorList>
    </citation>
    <scope>NUCLEOTIDE SEQUENCE</scope>
    <source>
        <strain evidence="3">WK041_4_12</strain>
    </source>
</reference>
<name>A0AB39U769_9BIFI</name>
<dbReference type="Gene3D" id="3.40.50.1240">
    <property type="entry name" value="Phosphoglycerate mutase-like"/>
    <property type="match status" value="1"/>
</dbReference>
<organism evidence="3">
    <name type="scientific">Bifidobacterium aquikefiricola</name>
    <dbReference type="NCBI Taxonomy" id="3059038"/>
    <lineage>
        <taxon>Bacteria</taxon>
        <taxon>Bacillati</taxon>
        <taxon>Actinomycetota</taxon>
        <taxon>Actinomycetes</taxon>
        <taxon>Bifidobacteriales</taxon>
        <taxon>Bifidobacteriaceae</taxon>
        <taxon>Bifidobacterium</taxon>
    </lineage>
</organism>
<dbReference type="GO" id="GO:0005737">
    <property type="term" value="C:cytoplasm"/>
    <property type="evidence" value="ECO:0007669"/>
    <property type="project" value="TreeGrafter"/>
</dbReference>
<dbReference type="InterPro" id="IPR013078">
    <property type="entry name" value="His_Pase_superF_clade-1"/>
</dbReference>
<feature type="binding site" evidence="2">
    <location>
        <begin position="97"/>
        <end position="100"/>
    </location>
    <ligand>
        <name>substrate</name>
    </ligand>
</feature>
<dbReference type="Pfam" id="PF00300">
    <property type="entry name" value="His_Phos_1"/>
    <property type="match status" value="1"/>
</dbReference>
<dbReference type="PANTHER" id="PTHR48100">
    <property type="entry name" value="BROAD-SPECIFICITY PHOSPHATASE YOR283W-RELATED"/>
    <property type="match status" value="1"/>
</dbReference>
<gene>
    <name evidence="3" type="ORF">QN215_00150</name>
</gene>